<comment type="caution">
    <text evidence="1">The sequence shown here is derived from an EMBL/GenBank/DDBJ whole genome shotgun (WGS) entry which is preliminary data.</text>
</comment>
<gene>
    <name evidence="1" type="ORF">FA95DRAFT_399275</name>
</gene>
<name>A0ACB8RHR9_9AGAM</name>
<keyword evidence="2" id="KW-1185">Reference proteome</keyword>
<reference evidence="1" key="1">
    <citation type="submission" date="2021-02" db="EMBL/GenBank/DDBJ databases">
        <authorList>
            <consortium name="DOE Joint Genome Institute"/>
            <person name="Ahrendt S."/>
            <person name="Looney B.P."/>
            <person name="Miyauchi S."/>
            <person name="Morin E."/>
            <person name="Drula E."/>
            <person name="Courty P.E."/>
            <person name="Chicoki N."/>
            <person name="Fauchery L."/>
            <person name="Kohler A."/>
            <person name="Kuo A."/>
            <person name="Labutti K."/>
            <person name="Pangilinan J."/>
            <person name="Lipzen A."/>
            <person name="Riley R."/>
            <person name="Andreopoulos W."/>
            <person name="He G."/>
            <person name="Johnson J."/>
            <person name="Barry K.W."/>
            <person name="Grigoriev I.V."/>
            <person name="Nagy L."/>
            <person name="Hibbett D."/>
            <person name="Henrissat B."/>
            <person name="Matheny P.B."/>
            <person name="Labbe J."/>
            <person name="Martin F."/>
        </authorList>
    </citation>
    <scope>NUCLEOTIDE SEQUENCE</scope>
    <source>
        <strain evidence="1">FP105234-sp</strain>
    </source>
</reference>
<accession>A0ACB8RHR9</accession>
<evidence type="ECO:0000313" key="2">
    <source>
        <dbReference type="Proteomes" id="UP000814033"/>
    </source>
</evidence>
<dbReference type="Proteomes" id="UP000814033">
    <property type="component" value="Unassembled WGS sequence"/>
</dbReference>
<sequence length="418" mass="46215">MGKAHPPIPLVSSCALADHADEEQSKEAAITIESADIVDLLADTVRNGSCVPTGGEPPAHFEPLEADHWVCTNVEEAIVSQDLHLAKDGGALYRFLLTQSATPPTVLLRCRGSRDETDSTPSFSSTSTVDFDFVIDLTKHVPHTATQWTVGDAEPVLRGRKLRETGAPGHTRLAGHAAVKSYRAWRERRTQRGLPPWVREPVAAGTKEKEDNGAPPRLEATKPSMTLRQWTEDFVTARHSCKEFVYEKSIYGWDVQALCRAVTAVIRATGYTGHVNVRLETRRAKIIVRPVPRLSRILGHPLVTAVSLITFMFPLVWIVRRFAERSSVQWTVAGGAYAMKRWEPVEGEAVEGAEGVVVQTPSGPKRAVGMQEREWLKMWEASIQRLVSRSVADIMPLKTPPLAATIPDFISKFVHRSS</sequence>
<protein>
    <submittedName>
        <fullName evidence="1">Uncharacterized protein</fullName>
    </submittedName>
</protein>
<proteinExistence type="predicted"/>
<dbReference type="EMBL" id="MU276017">
    <property type="protein sequence ID" value="KAI0043469.1"/>
    <property type="molecule type" value="Genomic_DNA"/>
</dbReference>
<evidence type="ECO:0000313" key="1">
    <source>
        <dbReference type="EMBL" id="KAI0043469.1"/>
    </source>
</evidence>
<organism evidence="1 2">
    <name type="scientific">Auriscalpium vulgare</name>
    <dbReference type="NCBI Taxonomy" id="40419"/>
    <lineage>
        <taxon>Eukaryota</taxon>
        <taxon>Fungi</taxon>
        <taxon>Dikarya</taxon>
        <taxon>Basidiomycota</taxon>
        <taxon>Agaricomycotina</taxon>
        <taxon>Agaricomycetes</taxon>
        <taxon>Russulales</taxon>
        <taxon>Auriscalpiaceae</taxon>
        <taxon>Auriscalpium</taxon>
    </lineage>
</organism>
<reference evidence="1" key="2">
    <citation type="journal article" date="2022" name="New Phytol.">
        <title>Evolutionary transition to the ectomycorrhizal habit in the genomes of a hyperdiverse lineage of mushroom-forming fungi.</title>
        <authorList>
            <person name="Looney B."/>
            <person name="Miyauchi S."/>
            <person name="Morin E."/>
            <person name="Drula E."/>
            <person name="Courty P.E."/>
            <person name="Kohler A."/>
            <person name="Kuo A."/>
            <person name="LaButti K."/>
            <person name="Pangilinan J."/>
            <person name="Lipzen A."/>
            <person name="Riley R."/>
            <person name="Andreopoulos W."/>
            <person name="He G."/>
            <person name="Johnson J."/>
            <person name="Nolan M."/>
            <person name="Tritt A."/>
            <person name="Barry K.W."/>
            <person name="Grigoriev I.V."/>
            <person name="Nagy L.G."/>
            <person name="Hibbett D."/>
            <person name="Henrissat B."/>
            <person name="Matheny P.B."/>
            <person name="Labbe J."/>
            <person name="Martin F.M."/>
        </authorList>
    </citation>
    <scope>NUCLEOTIDE SEQUENCE</scope>
    <source>
        <strain evidence="1">FP105234-sp</strain>
    </source>
</reference>